<keyword evidence="4" id="KW-1185">Reference proteome</keyword>
<dbReference type="SUPFAM" id="SSF51735">
    <property type="entry name" value="NAD(P)-binding Rossmann-fold domains"/>
    <property type="match status" value="1"/>
</dbReference>
<comment type="caution">
    <text evidence="3">The sequence shown here is derived from an EMBL/GenBank/DDBJ whole genome shotgun (WGS) entry which is preliminary data.</text>
</comment>
<dbReference type="InterPro" id="IPR050259">
    <property type="entry name" value="SDR"/>
</dbReference>
<dbReference type="SMART" id="SM00822">
    <property type="entry name" value="PKS_KR"/>
    <property type="match status" value="1"/>
</dbReference>
<gene>
    <name evidence="3" type="ORF">FXN61_17035</name>
</gene>
<dbReference type="EMBL" id="VSRL01000054">
    <property type="protein sequence ID" value="NKE58433.1"/>
    <property type="molecule type" value="Genomic_DNA"/>
</dbReference>
<evidence type="ECO:0000313" key="4">
    <source>
        <dbReference type="Proteomes" id="UP001515943"/>
    </source>
</evidence>
<dbReference type="PROSITE" id="PS00061">
    <property type="entry name" value="ADH_SHORT"/>
    <property type="match status" value="1"/>
</dbReference>
<dbReference type="InterPro" id="IPR020904">
    <property type="entry name" value="Sc_DH/Rdtase_CS"/>
</dbReference>
<dbReference type="Pfam" id="PF13561">
    <property type="entry name" value="adh_short_C2"/>
    <property type="match status" value="1"/>
</dbReference>
<dbReference type="PRINTS" id="PR00081">
    <property type="entry name" value="GDHRDH"/>
</dbReference>
<dbReference type="InterPro" id="IPR057326">
    <property type="entry name" value="KR_dom"/>
</dbReference>
<dbReference type="InterPro" id="IPR002347">
    <property type="entry name" value="SDR_fam"/>
</dbReference>
<proteinExistence type="inferred from homology"/>
<dbReference type="PANTHER" id="PTHR42879">
    <property type="entry name" value="3-OXOACYL-(ACYL-CARRIER-PROTEIN) REDUCTASE"/>
    <property type="match status" value="1"/>
</dbReference>
<evidence type="ECO:0000256" key="1">
    <source>
        <dbReference type="ARBA" id="ARBA00006484"/>
    </source>
</evidence>
<organism evidence="3 4">
    <name type="scientific">Lentzea indica</name>
    <dbReference type="NCBI Taxonomy" id="2604800"/>
    <lineage>
        <taxon>Bacteria</taxon>
        <taxon>Bacillati</taxon>
        <taxon>Actinomycetota</taxon>
        <taxon>Actinomycetes</taxon>
        <taxon>Pseudonocardiales</taxon>
        <taxon>Pseudonocardiaceae</taxon>
        <taxon>Lentzea</taxon>
    </lineage>
</organism>
<dbReference type="PANTHER" id="PTHR42879:SF2">
    <property type="entry name" value="3-OXOACYL-[ACYL-CARRIER-PROTEIN] REDUCTASE FABG"/>
    <property type="match status" value="1"/>
</dbReference>
<dbReference type="Gene3D" id="3.40.50.720">
    <property type="entry name" value="NAD(P)-binding Rossmann-like Domain"/>
    <property type="match status" value="1"/>
</dbReference>
<feature type="domain" description="Ketoreductase" evidence="2">
    <location>
        <begin position="18"/>
        <end position="196"/>
    </location>
</feature>
<accession>A0ABX1FHJ0</accession>
<reference evidence="3 4" key="1">
    <citation type="submission" date="2019-08" db="EMBL/GenBank/DDBJ databases">
        <title>Lentzea from Indian Himalayas.</title>
        <authorList>
            <person name="Mandal S."/>
            <person name="Mallick Gupta A."/>
            <person name="Maiti P.K."/>
            <person name="Sarkar J."/>
            <person name="Mandal S."/>
        </authorList>
    </citation>
    <scope>NUCLEOTIDE SEQUENCE [LARGE SCALE GENOMIC DNA]</scope>
    <source>
        <strain evidence="3 4">PSKA42</strain>
    </source>
</reference>
<sequence>MEWRPPTREHQDRLMKSRVALVTGGGSGIGAGVAQELASLGHQVAVLDRVIEAAGEVADQIRASGGTAVAVRADVSDPVEVAQAVDEVTAALGPVGILVNNAGFAKDNMVLDMPLDDWDAVVATHLRGSFLMLKATAPAMREAGWGRIVNISSISALGDDDRVNYVAAKAGLEGFTRAAALDLAPCGITVNAVGPGVVHTGMTTVSAARAGRTLEQHLELQAKTIPVGRIGTPHDIARAVLFFAAEDADFVTGQVIYVSGGPHG</sequence>
<comment type="similarity">
    <text evidence="1">Belongs to the short-chain dehydrogenases/reductases (SDR) family.</text>
</comment>
<evidence type="ECO:0000259" key="2">
    <source>
        <dbReference type="SMART" id="SM00822"/>
    </source>
</evidence>
<evidence type="ECO:0000313" key="3">
    <source>
        <dbReference type="EMBL" id="NKE58433.1"/>
    </source>
</evidence>
<dbReference type="InterPro" id="IPR036291">
    <property type="entry name" value="NAD(P)-bd_dom_sf"/>
</dbReference>
<protein>
    <submittedName>
        <fullName evidence="3">SDR family oxidoreductase</fullName>
    </submittedName>
</protein>
<name>A0ABX1FHJ0_9PSEU</name>
<dbReference type="PRINTS" id="PR00080">
    <property type="entry name" value="SDRFAMILY"/>
</dbReference>
<dbReference type="Proteomes" id="UP001515943">
    <property type="component" value="Unassembled WGS sequence"/>
</dbReference>